<gene>
    <name evidence="3" type="ORF">NP493_152g00001</name>
</gene>
<dbReference type="Proteomes" id="UP001209878">
    <property type="component" value="Unassembled WGS sequence"/>
</dbReference>
<evidence type="ECO:0000313" key="3">
    <source>
        <dbReference type="EMBL" id="KAK2187866.1"/>
    </source>
</evidence>
<sequence>MDFTHPKEGWPALTVHVDKRITLGALKKELEPFVGCPSDRFKIYRVFGDNQEYETIRLNETLAAYGDDSRITIKLGQALKKGEYRVRVYQLKVNEQEPYKLLVESIFAKGMTVLDSKKVILKDMAAQGCKPLPPLERCRLRRCSWKNPTTIFADSKVYEEDIQVGPNWEIFLEVLEGAEKLVDPNQQAVYVRRWWPSTYEIGPFSEIILDSNSVEELKDKISEASGIDSENVEFAKGRGTFPCDVSVLEIQQELEWNPNVSCINSWPLSIIDDGAVLYYRDKTEELAGLTEEKKNIIQQRENTRLRTTGRIKVKYSPRKERALKIYTDDVPSKPATSSRN</sequence>
<dbReference type="InterPro" id="IPR045578">
    <property type="entry name" value="USP47_C"/>
</dbReference>
<evidence type="ECO:0000256" key="1">
    <source>
        <dbReference type="SAM" id="Coils"/>
    </source>
</evidence>
<dbReference type="Pfam" id="PF19718">
    <property type="entry name" value="USP47_C"/>
    <property type="match status" value="1"/>
</dbReference>
<protein>
    <recommendedName>
        <fullName evidence="2">Ubiquitin carboxyl-terminal hydrolase 47 C-terminal domain-containing protein</fullName>
    </recommendedName>
</protein>
<feature type="domain" description="Ubiquitin carboxyl-terminal hydrolase 47 C-terminal" evidence="2">
    <location>
        <begin position="85"/>
        <end position="326"/>
    </location>
</feature>
<reference evidence="3" key="1">
    <citation type="journal article" date="2023" name="Mol. Biol. Evol.">
        <title>Third-Generation Sequencing Reveals the Adaptive Role of the Epigenome in Three Deep-Sea Polychaetes.</title>
        <authorList>
            <person name="Perez M."/>
            <person name="Aroh O."/>
            <person name="Sun Y."/>
            <person name="Lan Y."/>
            <person name="Juniper S.K."/>
            <person name="Young C.R."/>
            <person name="Angers B."/>
            <person name="Qian P.Y."/>
        </authorList>
    </citation>
    <scope>NUCLEOTIDE SEQUENCE</scope>
    <source>
        <strain evidence="3">R07B-5</strain>
    </source>
</reference>
<keyword evidence="4" id="KW-1185">Reference proteome</keyword>
<dbReference type="AlphaFoldDB" id="A0AAD9UFW3"/>
<evidence type="ECO:0000313" key="4">
    <source>
        <dbReference type="Proteomes" id="UP001209878"/>
    </source>
</evidence>
<organism evidence="3 4">
    <name type="scientific">Ridgeia piscesae</name>
    <name type="common">Tubeworm</name>
    <dbReference type="NCBI Taxonomy" id="27915"/>
    <lineage>
        <taxon>Eukaryota</taxon>
        <taxon>Metazoa</taxon>
        <taxon>Spiralia</taxon>
        <taxon>Lophotrochozoa</taxon>
        <taxon>Annelida</taxon>
        <taxon>Polychaeta</taxon>
        <taxon>Sedentaria</taxon>
        <taxon>Canalipalpata</taxon>
        <taxon>Sabellida</taxon>
        <taxon>Siboglinidae</taxon>
        <taxon>Ridgeia</taxon>
    </lineage>
</organism>
<dbReference type="EMBL" id="JAODUO010000152">
    <property type="protein sequence ID" value="KAK2187866.1"/>
    <property type="molecule type" value="Genomic_DNA"/>
</dbReference>
<proteinExistence type="predicted"/>
<name>A0AAD9UFW3_RIDPI</name>
<accession>A0AAD9UFW3</accession>
<keyword evidence="1" id="KW-0175">Coiled coil</keyword>
<evidence type="ECO:0000259" key="2">
    <source>
        <dbReference type="Pfam" id="PF19718"/>
    </source>
</evidence>
<feature type="coiled-coil region" evidence="1">
    <location>
        <begin position="279"/>
        <end position="306"/>
    </location>
</feature>
<comment type="caution">
    <text evidence="3">The sequence shown here is derived from an EMBL/GenBank/DDBJ whole genome shotgun (WGS) entry which is preliminary data.</text>
</comment>